<gene>
    <name evidence="2" type="ORF">Taro_050727</name>
</gene>
<protein>
    <submittedName>
        <fullName evidence="2">Uncharacterized protein</fullName>
    </submittedName>
</protein>
<evidence type="ECO:0000313" key="2">
    <source>
        <dbReference type="EMBL" id="MQM17752.1"/>
    </source>
</evidence>
<accession>A0A843XEQ9</accession>
<name>A0A843XEQ9_COLES</name>
<feature type="region of interest" description="Disordered" evidence="1">
    <location>
        <begin position="76"/>
        <end position="99"/>
    </location>
</feature>
<proteinExistence type="predicted"/>
<keyword evidence="3" id="KW-1185">Reference proteome</keyword>
<dbReference type="Proteomes" id="UP000652761">
    <property type="component" value="Unassembled WGS sequence"/>
</dbReference>
<sequence length="99" mass="11106">RTYNLNKGVRVSRTDDTDLDDIAQVSGQSPELTAWLTENLGHPTREGLASPSDSDSLKGRLQHINVTYKQVAFTTLTRRIGPSPPDHDRGIRRLSRRKP</sequence>
<comment type="caution">
    <text evidence="2">The sequence shown here is derived from an EMBL/GenBank/DDBJ whole genome shotgun (WGS) entry which is preliminary data.</text>
</comment>
<feature type="non-terminal residue" evidence="2">
    <location>
        <position position="1"/>
    </location>
</feature>
<feature type="non-terminal residue" evidence="2">
    <location>
        <position position="99"/>
    </location>
</feature>
<reference evidence="2" key="1">
    <citation type="submission" date="2017-07" db="EMBL/GenBank/DDBJ databases">
        <title>Taro Niue Genome Assembly and Annotation.</title>
        <authorList>
            <person name="Atibalentja N."/>
            <person name="Keating K."/>
            <person name="Fields C.J."/>
        </authorList>
    </citation>
    <scope>NUCLEOTIDE SEQUENCE</scope>
    <source>
        <strain evidence="2">Niue_2</strain>
        <tissue evidence="2">Leaf</tissue>
    </source>
</reference>
<dbReference type="EMBL" id="NMUH01007737">
    <property type="protein sequence ID" value="MQM17752.1"/>
    <property type="molecule type" value="Genomic_DNA"/>
</dbReference>
<organism evidence="2 3">
    <name type="scientific">Colocasia esculenta</name>
    <name type="common">Wild taro</name>
    <name type="synonym">Arum esculentum</name>
    <dbReference type="NCBI Taxonomy" id="4460"/>
    <lineage>
        <taxon>Eukaryota</taxon>
        <taxon>Viridiplantae</taxon>
        <taxon>Streptophyta</taxon>
        <taxon>Embryophyta</taxon>
        <taxon>Tracheophyta</taxon>
        <taxon>Spermatophyta</taxon>
        <taxon>Magnoliopsida</taxon>
        <taxon>Liliopsida</taxon>
        <taxon>Araceae</taxon>
        <taxon>Aroideae</taxon>
        <taxon>Colocasieae</taxon>
        <taxon>Colocasia</taxon>
    </lineage>
</organism>
<evidence type="ECO:0000313" key="3">
    <source>
        <dbReference type="Proteomes" id="UP000652761"/>
    </source>
</evidence>
<evidence type="ECO:0000256" key="1">
    <source>
        <dbReference type="SAM" id="MobiDB-lite"/>
    </source>
</evidence>
<dbReference type="AlphaFoldDB" id="A0A843XEQ9"/>